<accession>A0A542ZJ99</accession>
<dbReference type="Pfam" id="PF01063">
    <property type="entry name" value="Aminotran_4"/>
    <property type="match status" value="1"/>
</dbReference>
<keyword evidence="6" id="KW-0808">Transferase</keyword>
<dbReference type="InterPro" id="IPR001544">
    <property type="entry name" value="Aminotrans_IV"/>
</dbReference>
<dbReference type="Gene3D" id="3.20.10.10">
    <property type="entry name" value="D-amino Acid Aminotransferase, subunit A, domain 2"/>
    <property type="match status" value="1"/>
</dbReference>
<keyword evidence="7" id="KW-1185">Reference proteome</keyword>
<reference evidence="6 7" key="1">
    <citation type="submission" date="2019-06" db="EMBL/GenBank/DDBJ databases">
        <title>Sequencing the genomes of 1000 actinobacteria strains.</title>
        <authorList>
            <person name="Klenk H.-P."/>
        </authorList>
    </citation>
    <scope>NUCLEOTIDE SEQUENCE [LARGE SCALE GENOMIC DNA]</scope>
    <source>
        <strain evidence="6 7">DSM 18082</strain>
    </source>
</reference>
<organism evidence="6 7">
    <name type="scientific">Oryzihumus leptocrescens</name>
    <dbReference type="NCBI Taxonomy" id="297536"/>
    <lineage>
        <taxon>Bacteria</taxon>
        <taxon>Bacillati</taxon>
        <taxon>Actinomycetota</taxon>
        <taxon>Actinomycetes</taxon>
        <taxon>Micrococcales</taxon>
        <taxon>Intrasporangiaceae</taxon>
        <taxon>Oryzihumus</taxon>
    </lineage>
</organism>
<evidence type="ECO:0000313" key="7">
    <source>
        <dbReference type="Proteomes" id="UP000319514"/>
    </source>
</evidence>
<dbReference type="Gene3D" id="3.30.470.10">
    <property type="match status" value="1"/>
</dbReference>
<comment type="similarity">
    <text evidence="2 4">Belongs to the class-IV pyridoxal-phosphate-dependent aminotransferase family.</text>
</comment>
<dbReference type="InterPro" id="IPR043132">
    <property type="entry name" value="BCAT-like_C"/>
</dbReference>
<evidence type="ECO:0000256" key="2">
    <source>
        <dbReference type="ARBA" id="ARBA00009320"/>
    </source>
</evidence>
<keyword evidence="3 5" id="KW-0663">Pyridoxal phosphate</keyword>
<dbReference type="AlphaFoldDB" id="A0A542ZJ99"/>
<dbReference type="PANTHER" id="PTHR42743:SF11">
    <property type="entry name" value="AMINODEOXYCHORISMATE LYASE"/>
    <property type="match status" value="1"/>
</dbReference>
<dbReference type="RefSeq" id="WP_141788315.1">
    <property type="nucleotide sequence ID" value="NZ_BAAAKX010000021.1"/>
</dbReference>
<evidence type="ECO:0000256" key="4">
    <source>
        <dbReference type="RuleBase" id="RU004106"/>
    </source>
</evidence>
<dbReference type="GO" id="GO:0005829">
    <property type="term" value="C:cytosol"/>
    <property type="evidence" value="ECO:0007669"/>
    <property type="project" value="TreeGrafter"/>
</dbReference>
<dbReference type="GO" id="GO:0046394">
    <property type="term" value="P:carboxylic acid biosynthetic process"/>
    <property type="evidence" value="ECO:0007669"/>
    <property type="project" value="UniProtKB-ARBA"/>
</dbReference>
<dbReference type="Proteomes" id="UP000319514">
    <property type="component" value="Unassembled WGS sequence"/>
</dbReference>
<name>A0A542ZJ99_9MICO</name>
<dbReference type="PANTHER" id="PTHR42743">
    <property type="entry name" value="AMINO-ACID AMINOTRANSFERASE"/>
    <property type="match status" value="1"/>
</dbReference>
<dbReference type="InterPro" id="IPR043131">
    <property type="entry name" value="BCAT-like_N"/>
</dbReference>
<dbReference type="GO" id="GO:0008652">
    <property type="term" value="P:amino acid biosynthetic process"/>
    <property type="evidence" value="ECO:0007669"/>
    <property type="project" value="UniProtKB-ARBA"/>
</dbReference>
<dbReference type="InterPro" id="IPR018300">
    <property type="entry name" value="Aminotrans_IV_CS"/>
</dbReference>
<proteinExistence type="inferred from homology"/>
<keyword evidence="6" id="KW-0032">Aminotransferase</keyword>
<dbReference type="EMBL" id="VFOQ01000001">
    <property type="protein sequence ID" value="TQL60414.1"/>
    <property type="molecule type" value="Genomic_DNA"/>
</dbReference>
<dbReference type="InterPro" id="IPR050571">
    <property type="entry name" value="Class-IV_PLP-Dep_Aminotrnsfr"/>
</dbReference>
<evidence type="ECO:0000313" key="6">
    <source>
        <dbReference type="EMBL" id="TQL60414.1"/>
    </source>
</evidence>
<dbReference type="SUPFAM" id="SSF56752">
    <property type="entry name" value="D-aminoacid aminotransferase-like PLP-dependent enzymes"/>
    <property type="match status" value="1"/>
</dbReference>
<evidence type="ECO:0000256" key="1">
    <source>
        <dbReference type="ARBA" id="ARBA00001933"/>
    </source>
</evidence>
<dbReference type="OrthoDB" id="9805628at2"/>
<dbReference type="InterPro" id="IPR036038">
    <property type="entry name" value="Aminotransferase-like"/>
</dbReference>
<dbReference type="CDD" id="cd00449">
    <property type="entry name" value="PLPDE_IV"/>
    <property type="match status" value="1"/>
</dbReference>
<dbReference type="GO" id="GO:0008483">
    <property type="term" value="F:transaminase activity"/>
    <property type="evidence" value="ECO:0007669"/>
    <property type="project" value="UniProtKB-KW"/>
</dbReference>
<comment type="caution">
    <text evidence="6">The sequence shown here is derived from an EMBL/GenBank/DDBJ whole genome shotgun (WGS) entry which is preliminary data.</text>
</comment>
<gene>
    <name evidence="6" type="ORF">FB474_1802</name>
</gene>
<sequence length="280" mass="29387">MSNDVRVWVNGQRVDAGAPSIAALDHGVTVGDGVFETAKVADGAVFALTRHSRRLDRSLAGLGLPAADHDLIAKGIEDVLSGEPIAFGRLRWSVTGGAGPLGSDRDESALTYIVTAGAQPLPPASCKVVTVPWTRNERSATVGLKTTSYAENVVALAYAKERGGLEAIFANTRGELCEGTGSNVFVVVDGEVLTPPVESGLLPGITRGLVIEWCREAGIPVREATLPMDLLTTADEVFITSSTKDVLPVHAVDGRELPVGPVTQAAADVFARLSRERNDP</sequence>
<comment type="cofactor">
    <cofactor evidence="1 5">
        <name>pyridoxal 5'-phosphate</name>
        <dbReference type="ChEBI" id="CHEBI:597326"/>
    </cofactor>
</comment>
<protein>
    <submittedName>
        <fullName evidence="6">Branched-chain amino acid aminotransferase</fullName>
    </submittedName>
</protein>
<evidence type="ECO:0000256" key="5">
    <source>
        <dbReference type="RuleBase" id="RU004516"/>
    </source>
</evidence>
<dbReference type="PROSITE" id="PS00770">
    <property type="entry name" value="AA_TRANSFER_CLASS_4"/>
    <property type="match status" value="1"/>
</dbReference>
<evidence type="ECO:0000256" key="3">
    <source>
        <dbReference type="ARBA" id="ARBA00022898"/>
    </source>
</evidence>
<dbReference type="FunFam" id="3.20.10.10:FF:000002">
    <property type="entry name" value="D-alanine aminotransferase"/>
    <property type="match status" value="1"/>
</dbReference>